<dbReference type="Pfam" id="PF06827">
    <property type="entry name" value="zf-FPG_IleRS"/>
    <property type="match status" value="1"/>
</dbReference>
<keyword evidence="9" id="KW-0227">DNA damage</keyword>
<keyword evidence="10 20" id="KW-0863">Zinc-finger</keyword>
<dbReference type="EC" id="3.2.2.23" evidence="5"/>
<gene>
    <name evidence="23" type="primary">mutM</name>
    <name evidence="23" type="ORF">ENU96_02010</name>
</gene>
<dbReference type="SMART" id="SM00898">
    <property type="entry name" value="Fapy_DNA_glyco"/>
    <property type="match status" value="1"/>
</dbReference>
<evidence type="ECO:0000256" key="9">
    <source>
        <dbReference type="ARBA" id="ARBA00022763"/>
    </source>
</evidence>
<evidence type="ECO:0000256" key="1">
    <source>
        <dbReference type="ARBA" id="ARBA00001668"/>
    </source>
</evidence>
<evidence type="ECO:0000256" key="6">
    <source>
        <dbReference type="ARBA" id="ARBA00012720"/>
    </source>
</evidence>
<keyword evidence="12" id="KW-0862">Zinc</keyword>
<comment type="catalytic activity">
    <reaction evidence="1">
        <text>Hydrolysis of DNA containing ring-opened 7-methylguanine residues, releasing 2,6-diamino-4-hydroxy-5-(N-methyl)formamidopyrimidine.</text>
        <dbReference type="EC" id="3.2.2.23"/>
    </reaction>
</comment>
<evidence type="ECO:0000256" key="13">
    <source>
        <dbReference type="ARBA" id="ARBA00023125"/>
    </source>
</evidence>
<dbReference type="NCBIfam" id="TIGR00577">
    <property type="entry name" value="fpg"/>
    <property type="match status" value="1"/>
</dbReference>
<keyword evidence="8" id="KW-0479">Metal-binding</keyword>
<dbReference type="NCBIfam" id="NF002211">
    <property type="entry name" value="PRK01103.1"/>
    <property type="match status" value="1"/>
</dbReference>
<dbReference type="PANTHER" id="PTHR22993">
    <property type="entry name" value="FORMAMIDOPYRIMIDINE-DNA GLYCOSYLASE"/>
    <property type="match status" value="1"/>
</dbReference>
<name>A0A7V4DG34_9BACT</name>
<keyword evidence="13" id="KW-0238">DNA-binding</keyword>
<dbReference type="Gene3D" id="1.10.8.50">
    <property type="match status" value="1"/>
</dbReference>
<dbReference type="CDD" id="cd08966">
    <property type="entry name" value="EcFpg-like_N"/>
    <property type="match status" value="1"/>
</dbReference>
<dbReference type="EMBL" id="DTEN01000080">
    <property type="protein sequence ID" value="HGI74446.1"/>
    <property type="molecule type" value="Genomic_DNA"/>
</dbReference>
<dbReference type="InterPro" id="IPR000214">
    <property type="entry name" value="Znf_DNA_glyclase/AP_lyase"/>
</dbReference>
<comment type="catalytic activity">
    <reaction evidence="19">
        <text>2'-deoxyribonucleotide-(2'-deoxyribose 5'-phosphate)-2'-deoxyribonucleotide-DNA = a 3'-end 2'-deoxyribonucleotide-(2,3-dehydro-2,3-deoxyribose 5'-phosphate)-DNA + a 5'-end 5'-phospho-2'-deoxyribonucleoside-DNA + H(+)</text>
        <dbReference type="Rhea" id="RHEA:66592"/>
        <dbReference type="Rhea" id="RHEA-COMP:13180"/>
        <dbReference type="Rhea" id="RHEA-COMP:16897"/>
        <dbReference type="Rhea" id="RHEA-COMP:17067"/>
        <dbReference type="ChEBI" id="CHEBI:15378"/>
        <dbReference type="ChEBI" id="CHEBI:136412"/>
        <dbReference type="ChEBI" id="CHEBI:157695"/>
        <dbReference type="ChEBI" id="CHEBI:167181"/>
        <dbReference type="EC" id="4.2.99.18"/>
    </reaction>
</comment>
<dbReference type="AlphaFoldDB" id="A0A7V4DG34"/>
<evidence type="ECO:0000256" key="3">
    <source>
        <dbReference type="ARBA" id="ARBA00009409"/>
    </source>
</evidence>
<dbReference type="EC" id="4.2.99.18" evidence="6"/>
<keyword evidence="14" id="KW-0234">DNA repair</keyword>
<evidence type="ECO:0000256" key="15">
    <source>
        <dbReference type="ARBA" id="ARBA00023239"/>
    </source>
</evidence>
<dbReference type="PROSITE" id="PS51068">
    <property type="entry name" value="FPG_CAT"/>
    <property type="match status" value="1"/>
</dbReference>
<comment type="caution">
    <text evidence="23">The sequence shown here is derived from an EMBL/GenBank/DDBJ whole genome shotgun (WGS) entry which is preliminary data.</text>
</comment>
<keyword evidence="11 23" id="KW-0378">Hydrolase</keyword>
<evidence type="ECO:0000259" key="22">
    <source>
        <dbReference type="PROSITE" id="PS51068"/>
    </source>
</evidence>
<keyword evidence="16" id="KW-0511">Multifunctional enzyme</keyword>
<dbReference type="PROSITE" id="PS01242">
    <property type="entry name" value="ZF_FPG_1"/>
    <property type="match status" value="1"/>
</dbReference>
<organism evidence="23">
    <name type="scientific">Candidatus Caldatribacterium californiense</name>
    <dbReference type="NCBI Taxonomy" id="1454726"/>
    <lineage>
        <taxon>Bacteria</taxon>
        <taxon>Pseudomonadati</taxon>
        <taxon>Atribacterota</taxon>
        <taxon>Atribacteria</taxon>
        <taxon>Atribacterales</taxon>
        <taxon>Candidatus Caldatribacteriaceae</taxon>
        <taxon>Candidatus Caldatribacterium</taxon>
    </lineage>
</organism>
<reference evidence="23" key="1">
    <citation type="journal article" date="2020" name="mSystems">
        <title>Genome- and Community-Level Interaction Insights into Carbon Utilization and Element Cycling Functions of Hydrothermarchaeota in Hydrothermal Sediment.</title>
        <authorList>
            <person name="Zhou Z."/>
            <person name="Liu Y."/>
            <person name="Xu W."/>
            <person name="Pan J."/>
            <person name="Luo Z.H."/>
            <person name="Li M."/>
        </authorList>
    </citation>
    <scope>NUCLEOTIDE SEQUENCE [LARGE SCALE GENOMIC DNA]</scope>
    <source>
        <strain evidence="23">SpSt-716</strain>
    </source>
</reference>
<dbReference type="InterPro" id="IPR020629">
    <property type="entry name" value="FPG_Glyclase"/>
</dbReference>
<evidence type="ECO:0000256" key="18">
    <source>
        <dbReference type="ARBA" id="ARBA00030638"/>
    </source>
</evidence>
<dbReference type="PANTHER" id="PTHR22993:SF9">
    <property type="entry name" value="FORMAMIDOPYRIMIDINE-DNA GLYCOSYLASE"/>
    <property type="match status" value="1"/>
</dbReference>
<comment type="similarity">
    <text evidence="3">Belongs to the FPG family.</text>
</comment>
<dbReference type="Pfam" id="PF01149">
    <property type="entry name" value="Fapy_DNA_glyco"/>
    <property type="match status" value="1"/>
</dbReference>
<dbReference type="InterPro" id="IPR012319">
    <property type="entry name" value="FPG_cat"/>
</dbReference>
<evidence type="ECO:0000256" key="7">
    <source>
        <dbReference type="ARBA" id="ARBA00016240"/>
    </source>
</evidence>
<dbReference type="GO" id="GO:0140078">
    <property type="term" value="F:class I DNA-(apurinic or apyrimidinic site) endonuclease activity"/>
    <property type="evidence" value="ECO:0007669"/>
    <property type="project" value="UniProtKB-EC"/>
</dbReference>
<evidence type="ECO:0000256" key="4">
    <source>
        <dbReference type="ARBA" id="ARBA00011245"/>
    </source>
</evidence>
<evidence type="ECO:0000256" key="8">
    <source>
        <dbReference type="ARBA" id="ARBA00022723"/>
    </source>
</evidence>
<feature type="domain" description="FPG-type" evidence="21">
    <location>
        <begin position="228"/>
        <end position="260"/>
    </location>
</feature>
<dbReference type="PROSITE" id="PS51066">
    <property type="entry name" value="ZF_FPG_2"/>
    <property type="match status" value="1"/>
</dbReference>
<feature type="domain" description="Formamidopyrimidine-DNA glycosylase catalytic" evidence="22">
    <location>
        <begin position="2"/>
        <end position="108"/>
    </location>
</feature>
<accession>A0A7V4DG34</accession>
<dbReference type="SUPFAM" id="SSF57716">
    <property type="entry name" value="Glucocorticoid receptor-like (DNA-binding domain)"/>
    <property type="match status" value="1"/>
</dbReference>
<evidence type="ECO:0000256" key="17">
    <source>
        <dbReference type="ARBA" id="ARBA00023295"/>
    </source>
</evidence>
<evidence type="ECO:0000256" key="20">
    <source>
        <dbReference type="PROSITE-ProRule" id="PRU00391"/>
    </source>
</evidence>
<protein>
    <recommendedName>
        <fullName evidence="7">Formamidopyrimidine-DNA glycosylase</fullName>
        <ecNumber evidence="5">3.2.2.23</ecNumber>
        <ecNumber evidence="6">4.2.99.18</ecNumber>
    </recommendedName>
    <alternativeName>
        <fullName evidence="18">DNA-(apurinic or apyrimidinic site) lyase MutM</fullName>
    </alternativeName>
</protein>
<evidence type="ECO:0000256" key="11">
    <source>
        <dbReference type="ARBA" id="ARBA00022801"/>
    </source>
</evidence>
<dbReference type="FunFam" id="1.10.8.50:FF:000003">
    <property type="entry name" value="Formamidopyrimidine-DNA glycosylase"/>
    <property type="match status" value="1"/>
</dbReference>
<evidence type="ECO:0000256" key="12">
    <source>
        <dbReference type="ARBA" id="ARBA00022833"/>
    </source>
</evidence>
<dbReference type="Pfam" id="PF06831">
    <property type="entry name" value="H2TH"/>
    <property type="match status" value="1"/>
</dbReference>
<evidence type="ECO:0000256" key="14">
    <source>
        <dbReference type="ARBA" id="ARBA00023204"/>
    </source>
</evidence>
<dbReference type="InterPro" id="IPR015886">
    <property type="entry name" value="H2TH_FPG"/>
</dbReference>
<evidence type="ECO:0000256" key="10">
    <source>
        <dbReference type="ARBA" id="ARBA00022771"/>
    </source>
</evidence>
<dbReference type="InterPro" id="IPR035937">
    <property type="entry name" value="FPG_N"/>
</dbReference>
<evidence type="ECO:0000256" key="16">
    <source>
        <dbReference type="ARBA" id="ARBA00023268"/>
    </source>
</evidence>
<comment type="cofactor">
    <cofactor evidence="2">
        <name>Zn(2+)</name>
        <dbReference type="ChEBI" id="CHEBI:29105"/>
    </cofactor>
</comment>
<evidence type="ECO:0000256" key="19">
    <source>
        <dbReference type="ARBA" id="ARBA00044632"/>
    </source>
</evidence>
<dbReference type="SUPFAM" id="SSF46946">
    <property type="entry name" value="S13-like H2TH domain"/>
    <property type="match status" value="1"/>
</dbReference>
<keyword evidence="15 23" id="KW-0456">Lyase</keyword>
<dbReference type="GO" id="GO:0006284">
    <property type="term" value="P:base-excision repair"/>
    <property type="evidence" value="ECO:0007669"/>
    <property type="project" value="InterPro"/>
</dbReference>
<dbReference type="InterPro" id="IPR010663">
    <property type="entry name" value="Znf_FPG/IleRS"/>
</dbReference>
<keyword evidence="17 23" id="KW-0326">Glycosidase</keyword>
<evidence type="ECO:0000259" key="21">
    <source>
        <dbReference type="PROSITE" id="PS51066"/>
    </source>
</evidence>
<evidence type="ECO:0000313" key="23">
    <source>
        <dbReference type="EMBL" id="HGI74446.1"/>
    </source>
</evidence>
<dbReference type="SMART" id="SM01232">
    <property type="entry name" value="H2TH"/>
    <property type="match status" value="1"/>
</dbReference>
<dbReference type="InterPro" id="IPR010979">
    <property type="entry name" value="Ribosomal_uS13-like_H2TH"/>
</dbReference>
<proteinExistence type="inferred from homology"/>
<sequence length="271" mass="30696">MPELPEVEVLRRELEPFLRGKRIVRVEIRDSRFGFPKEAAEGKTITGVRRLGKYLLFGLAEGGCLALHLGMTGKLLLVKANTPQKHERVDMLLSSGEHLLFCDTRRLGKIAFLQEEEELSEQLGLDPLSPAYTLENVRALLEGKRRLKDFLLDQRKICGIGNIYASEILFRARLHPERTLSSLSEAEKARLFVAIREVLEEAIQERGTTIRDFRRTLGEEGNFQHLLAVYGKSHCPSCGTPIVRKVIASRSTYFCPRCQPPEGKGEPLMQE</sequence>
<dbReference type="InterPro" id="IPR015887">
    <property type="entry name" value="DNA_glyclase_Znf_dom_DNA_BS"/>
</dbReference>
<dbReference type="GO" id="GO:0008270">
    <property type="term" value="F:zinc ion binding"/>
    <property type="evidence" value="ECO:0007669"/>
    <property type="project" value="UniProtKB-KW"/>
</dbReference>
<dbReference type="GO" id="GO:0034039">
    <property type="term" value="F:8-oxo-7,8-dihydroguanine DNA N-glycosylase activity"/>
    <property type="evidence" value="ECO:0007669"/>
    <property type="project" value="TreeGrafter"/>
</dbReference>
<dbReference type="Gene3D" id="3.20.190.10">
    <property type="entry name" value="MutM-like, N-terminal"/>
    <property type="match status" value="1"/>
</dbReference>
<dbReference type="SUPFAM" id="SSF81624">
    <property type="entry name" value="N-terminal domain of MutM-like DNA repair proteins"/>
    <property type="match status" value="1"/>
</dbReference>
<dbReference type="GO" id="GO:0003684">
    <property type="term" value="F:damaged DNA binding"/>
    <property type="evidence" value="ECO:0007669"/>
    <property type="project" value="InterPro"/>
</dbReference>
<comment type="subunit">
    <text evidence="4">Monomer.</text>
</comment>
<evidence type="ECO:0000256" key="5">
    <source>
        <dbReference type="ARBA" id="ARBA00012024"/>
    </source>
</evidence>
<evidence type="ECO:0000256" key="2">
    <source>
        <dbReference type="ARBA" id="ARBA00001947"/>
    </source>
</evidence>